<dbReference type="PANTHER" id="PTHR10853:SF0">
    <property type="entry name" value="PROTEIN PELOTA HOMOLOG"/>
    <property type="match status" value="1"/>
</dbReference>
<organism evidence="8 9">
    <name type="scientific">Cichlidogyrus casuarinus</name>
    <dbReference type="NCBI Taxonomy" id="1844966"/>
    <lineage>
        <taxon>Eukaryota</taxon>
        <taxon>Metazoa</taxon>
        <taxon>Spiralia</taxon>
        <taxon>Lophotrochozoa</taxon>
        <taxon>Platyhelminthes</taxon>
        <taxon>Monogenea</taxon>
        <taxon>Monopisthocotylea</taxon>
        <taxon>Dactylogyridea</taxon>
        <taxon>Ancyrocephalidae</taxon>
        <taxon>Cichlidogyrus</taxon>
    </lineage>
</organism>
<protein>
    <recommendedName>
        <fullName evidence="10">Eukaryotic peptide chain release factor subunit 1</fullName>
    </recommendedName>
</protein>
<sequence>MQDGLAHVCLLTSSTTITRARIEVTIPKKRAGYPTTQHDKGVLRFFDQIIQAIERHIRFDVVKCVLIASPGFLKDQFFKYMMELAVKQDKRLFIDNKSKFMLVHCSTGHKKSLTEILTDPLVASKVANTKAAAEINALSDFYSMLQSDPSRAFYGIKHVETAIESGAVDRLLISDALFRSKDISERKRYVKMVDCVKESYGNLNNLSGVAAILRFPMADPQSDDDDDEEEEDD</sequence>
<evidence type="ECO:0000313" key="8">
    <source>
        <dbReference type="EMBL" id="KAL3315309.1"/>
    </source>
</evidence>
<dbReference type="Gene3D" id="3.30.420.60">
    <property type="entry name" value="eRF1 domain 2"/>
    <property type="match status" value="1"/>
</dbReference>
<accession>A0ABD2Q6W4</accession>
<dbReference type="PANTHER" id="PTHR10853">
    <property type="entry name" value="PELOTA"/>
    <property type="match status" value="1"/>
</dbReference>
<dbReference type="FunFam" id="3.30.420.60:FF:000002">
    <property type="entry name" value="Protein pelota homolog"/>
    <property type="match status" value="1"/>
</dbReference>
<evidence type="ECO:0008006" key="10">
    <source>
        <dbReference type="Google" id="ProtNLM"/>
    </source>
</evidence>
<comment type="cofactor">
    <cofactor evidence="1">
        <name>a divalent metal cation</name>
        <dbReference type="ChEBI" id="CHEBI:60240"/>
    </cofactor>
</comment>
<dbReference type="AlphaFoldDB" id="A0ABD2Q6W4"/>
<dbReference type="SUPFAM" id="SSF53137">
    <property type="entry name" value="Translational machinery components"/>
    <property type="match status" value="1"/>
</dbReference>
<dbReference type="FunFam" id="3.30.1330.30:FF:000008">
    <property type="entry name" value="Protein pelota homolog"/>
    <property type="match status" value="1"/>
</dbReference>
<evidence type="ECO:0000259" key="6">
    <source>
        <dbReference type="Pfam" id="PF03464"/>
    </source>
</evidence>
<dbReference type="EMBL" id="JBJKFK010000779">
    <property type="protein sequence ID" value="KAL3315309.1"/>
    <property type="molecule type" value="Genomic_DNA"/>
</dbReference>
<comment type="similarity">
    <text evidence="3">Belongs to the eukaryotic release factor 1 family. Pelota subfamily.</text>
</comment>
<evidence type="ECO:0000256" key="5">
    <source>
        <dbReference type="ARBA" id="ARBA00022723"/>
    </source>
</evidence>
<evidence type="ECO:0000256" key="1">
    <source>
        <dbReference type="ARBA" id="ARBA00001968"/>
    </source>
</evidence>
<dbReference type="GO" id="GO:0046872">
    <property type="term" value="F:metal ion binding"/>
    <property type="evidence" value="ECO:0007669"/>
    <property type="project" value="UniProtKB-KW"/>
</dbReference>
<comment type="caution">
    <text evidence="8">The sequence shown here is derived from an EMBL/GenBank/DDBJ whole genome shotgun (WGS) entry which is preliminary data.</text>
</comment>
<dbReference type="InterPro" id="IPR005141">
    <property type="entry name" value="eRF1_2"/>
</dbReference>
<evidence type="ECO:0000259" key="7">
    <source>
        <dbReference type="Pfam" id="PF03465"/>
    </source>
</evidence>
<dbReference type="InterPro" id="IPR004405">
    <property type="entry name" value="TF_pelota"/>
</dbReference>
<dbReference type="Pfam" id="PF03465">
    <property type="entry name" value="eRF1_3"/>
    <property type="match status" value="1"/>
</dbReference>
<dbReference type="InterPro" id="IPR005142">
    <property type="entry name" value="eRF1_3"/>
</dbReference>
<comment type="subcellular location">
    <subcellularLocation>
        <location evidence="2">Cytoplasm</location>
    </subcellularLocation>
</comment>
<dbReference type="Pfam" id="PF03464">
    <property type="entry name" value="eRF1_2"/>
    <property type="match status" value="1"/>
</dbReference>
<evidence type="ECO:0000256" key="4">
    <source>
        <dbReference type="ARBA" id="ARBA00022490"/>
    </source>
</evidence>
<feature type="domain" description="eRF1" evidence="7">
    <location>
        <begin position="132"/>
        <end position="215"/>
    </location>
</feature>
<proteinExistence type="inferred from homology"/>
<feature type="domain" description="eRF1" evidence="6">
    <location>
        <begin position="1"/>
        <end position="126"/>
    </location>
</feature>
<gene>
    <name evidence="8" type="ORF">Ciccas_006063</name>
</gene>
<dbReference type="Gene3D" id="3.30.1330.30">
    <property type="match status" value="1"/>
</dbReference>
<evidence type="ECO:0000313" key="9">
    <source>
        <dbReference type="Proteomes" id="UP001626550"/>
    </source>
</evidence>
<evidence type="ECO:0000256" key="3">
    <source>
        <dbReference type="ARBA" id="ARBA00009504"/>
    </source>
</evidence>
<evidence type="ECO:0000256" key="2">
    <source>
        <dbReference type="ARBA" id="ARBA00004496"/>
    </source>
</evidence>
<dbReference type="SUPFAM" id="SSF55315">
    <property type="entry name" value="L30e-like"/>
    <property type="match status" value="1"/>
</dbReference>
<dbReference type="GO" id="GO:0005737">
    <property type="term" value="C:cytoplasm"/>
    <property type="evidence" value="ECO:0007669"/>
    <property type="project" value="UniProtKB-SubCell"/>
</dbReference>
<reference evidence="8 9" key="1">
    <citation type="submission" date="2024-11" db="EMBL/GenBank/DDBJ databases">
        <title>Adaptive evolution of stress response genes in parasites aligns with host niche diversity.</title>
        <authorList>
            <person name="Hahn C."/>
            <person name="Resl P."/>
        </authorList>
    </citation>
    <scope>NUCLEOTIDE SEQUENCE [LARGE SCALE GENOMIC DNA]</scope>
    <source>
        <strain evidence="8">EGGRZ-B1_66</strain>
        <tissue evidence="8">Body</tissue>
    </source>
</reference>
<keyword evidence="4" id="KW-0963">Cytoplasm</keyword>
<keyword evidence="5" id="KW-0479">Metal-binding</keyword>
<name>A0ABD2Q6W4_9PLAT</name>
<dbReference type="InterPro" id="IPR029064">
    <property type="entry name" value="Ribosomal_eL30-like_sf"/>
</dbReference>
<keyword evidence="9" id="KW-1185">Reference proteome</keyword>
<dbReference type="InterPro" id="IPR042226">
    <property type="entry name" value="eFR1_2_sf"/>
</dbReference>
<dbReference type="Proteomes" id="UP001626550">
    <property type="component" value="Unassembled WGS sequence"/>
</dbReference>